<dbReference type="InterPro" id="IPR052028">
    <property type="entry name" value="HipA_Ser/Thr_kinase"/>
</dbReference>
<dbReference type="RefSeq" id="WP_275705559.1">
    <property type="nucleotide sequence ID" value="NZ_JANCMW010000003.1"/>
</dbReference>
<accession>A0ABT5Y8N7</accession>
<comment type="caution">
    <text evidence="5">The sequence shown here is derived from an EMBL/GenBank/DDBJ whole genome shotgun (WGS) entry which is preliminary data.</text>
</comment>
<evidence type="ECO:0000256" key="1">
    <source>
        <dbReference type="ARBA" id="ARBA00010164"/>
    </source>
</evidence>
<evidence type="ECO:0000313" key="5">
    <source>
        <dbReference type="EMBL" id="MDF0750045.1"/>
    </source>
</evidence>
<evidence type="ECO:0000256" key="3">
    <source>
        <dbReference type="ARBA" id="ARBA00022777"/>
    </source>
</evidence>
<dbReference type="InterPro" id="IPR012893">
    <property type="entry name" value="HipA-like_C"/>
</dbReference>
<keyword evidence="2" id="KW-0808">Transferase</keyword>
<evidence type="ECO:0000256" key="2">
    <source>
        <dbReference type="ARBA" id="ARBA00022679"/>
    </source>
</evidence>
<keyword evidence="6" id="KW-1185">Reference proteome</keyword>
<reference evidence="5" key="1">
    <citation type="submission" date="2022-07" db="EMBL/GenBank/DDBJ databases">
        <title>Marinobacter iranensis a new bacterium isolate from a hipersaline lake in Iran.</title>
        <authorList>
            <person name="Mohammad A.M.A."/>
            <person name="Cristina S.-P."/>
            <person name="Antonio V."/>
        </authorList>
    </citation>
    <scope>NUCLEOTIDE SEQUENCE</scope>
    <source>
        <strain evidence="5">71-i</strain>
    </source>
</reference>
<evidence type="ECO:0000313" key="6">
    <source>
        <dbReference type="Proteomes" id="UP001143391"/>
    </source>
</evidence>
<sequence>MTMQTEQKILTVQVYWNHQWYDAGTVRFPNPKAGLTGDVTFTYSGKYVNAVTTAKEGLSFKDERAIGHNVPGHLMKGYRREPVAPVLRDIIPQGAGRRYLLRHWEVTGDPGPSVDFKLLSEGCIAPIGNLRIKEAAEAFEAQVEDTKVISFTKDDISDRDEYLLEYANQLGVVIGGATGAGGDAPKLLVVEARDGGFYLEGTLPEPEIANHWLVKFPRGRMTAEDQDILRAEGTFYEALDQLGQNTIRGAHVVEGKVPALWLPRFDREVASGRVQRYGVESMYSLNQMVGDGARMEHPDVLTRLREAITHPPEFDETLCEYLVRDVINYTIGNSDNHGRNTALIKRNGRISLSPAYDLAPMVLDREAIARTTVWTQEYQHTVYEPNYDKIIREYAEDPDITRARFIAELEKLSALRKKVVDLGVPRRVLEHKNIVFERPERFLETLKNQVGGDDAQNATKV</sequence>
<dbReference type="Proteomes" id="UP001143391">
    <property type="component" value="Unassembled WGS sequence"/>
</dbReference>
<keyword evidence="3" id="KW-0418">Kinase</keyword>
<gene>
    <name evidence="5" type="ORF">NLU14_07355</name>
</gene>
<comment type="similarity">
    <text evidence="1">Belongs to the HipA Ser/Thr kinase family.</text>
</comment>
<dbReference type="PANTHER" id="PTHR37419">
    <property type="entry name" value="SERINE/THREONINE-PROTEIN KINASE TOXIN HIPA"/>
    <property type="match status" value="1"/>
</dbReference>
<proteinExistence type="inferred from homology"/>
<feature type="domain" description="HipA-like C-terminal" evidence="4">
    <location>
        <begin position="180"/>
        <end position="373"/>
    </location>
</feature>
<protein>
    <submittedName>
        <fullName evidence="5">HipA domain-containing protein</fullName>
    </submittedName>
</protein>
<dbReference type="EMBL" id="JANCMW010000003">
    <property type="protein sequence ID" value="MDF0750045.1"/>
    <property type="molecule type" value="Genomic_DNA"/>
</dbReference>
<name>A0ABT5Y8N7_9GAMM</name>
<dbReference type="Gene3D" id="1.10.1070.20">
    <property type="match status" value="1"/>
</dbReference>
<evidence type="ECO:0000259" key="4">
    <source>
        <dbReference type="Pfam" id="PF07804"/>
    </source>
</evidence>
<dbReference type="PANTHER" id="PTHR37419:SF8">
    <property type="entry name" value="TOXIN YJJJ"/>
    <property type="match status" value="1"/>
</dbReference>
<dbReference type="Pfam" id="PF07804">
    <property type="entry name" value="HipA_C"/>
    <property type="match status" value="1"/>
</dbReference>
<organism evidence="5 6">
    <name type="scientific">Marinobacter iranensis</name>
    <dbReference type="NCBI Taxonomy" id="2962607"/>
    <lineage>
        <taxon>Bacteria</taxon>
        <taxon>Pseudomonadati</taxon>
        <taxon>Pseudomonadota</taxon>
        <taxon>Gammaproteobacteria</taxon>
        <taxon>Pseudomonadales</taxon>
        <taxon>Marinobacteraceae</taxon>
        <taxon>Marinobacter</taxon>
    </lineage>
</organism>
<dbReference type="InterPro" id="IPR016869">
    <property type="entry name" value="UCP028135_HipA-like"/>
</dbReference>
<dbReference type="PIRSF" id="PIRSF028135">
    <property type="entry name" value="UCP028135_HipA-like"/>
    <property type="match status" value="1"/>
</dbReference>